<keyword evidence="4" id="KW-1185">Reference proteome</keyword>
<dbReference type="EMBL" id="JAGKQH010000006">
    <property type="protein sequence ID" value="KAG6596556.1"/>
    <property type="molecule type" value="Genomic_DNA"/>
</dbReference>
<feature type="domain" description="Calcineurin-like phosphoesterase" evidence="2">
    <location>
        <begin position="93"/>
        <end position="140"/>
    </location>
</feature>
<comment type="caution">
    <text evidence="3">The sequence shown here is derived from an EMBL/GenBank/DDBJ whole genome shotgun (WGS) entry which is preliminary data.</text>
</comment>
<name>A0AAV6NDC3_9ROSI</name>
<dbReference type="Proteomes" id="UP000685013">
    <property type="component" value="Chromosome 6"/>
</dbReference>
<gene>
    <name evidence="3" type="primary">RLPH2</name>
    <name evidence="3" type="ORF">SDJN03_09736</name>
</gene>
<evidence type="ECO:0000313" key="4">
    <source>
        <dbReference type="Proteomes" id="UP000685013"/>
    </source>
</evidence>
<proteinExistence type="predicted"/>
<feature type="region of interest" description="Disordered" evidence="1">
    <location>
        <begin position="48"/>
        <end position="74"/>
    </location>
</feature>
<evidence type="ECO:0000313" key="3">
    <source>
        <dbReference type="EMBL" id="KAG6596556.1"/>
    </source>
</evidence>
<accession>A0AAV6NDC3</accession>
<sequence length="163" mass="18039">MPHNCGCYVMNEIKLYEIQAKRVSGAGCCKVELAKTFLEQDGDEFDDSICDQPKSNTSRQSNAAFRSKSGQNQSGLLRRRRPWLLTPDFNAAHITFLGDYCDRGPNTREVIDFLVGLPSRYPDQKHVFHAGNHDLVPDCEGSILDAGPTFESHGVPHGSAGSR</sequence>
<feature type="compositionally biased region" description="Polar residues" evidence="1">
    <location>
        <begin position="53"/>
        <end position="74"/>
    </location>
</feature>
<organism evidence="3 4">
    <name type="scientific">Cucurbita argyrosperma subsp. sororia</name>
    <dbReference type="NCBI Taxonomy" id="37648"/>
    <lineage>
        <taxon>Eukaryota</taxon>
        <taxon>Viridiplantae</taxon>
        <taxon>Streptophyta</taxon>
        <taxon>Embryophyta</taxon>
        <taxon>Tracheophyta</taxon>
        <taxon>Spermatophyta</taxon>
        <taxon>Magnoliopsida</taxon>
        <taxon>eudicotyledons</taxon>
        <taxon>Gunneridae</taxon>
        <taxon>Pentapetalae</taxon>
        <taxon>rosids</taxon>
        <taxon>fabids</taxon>
        <taxon>Cucurbitales</taxon>
        <taxon>Cucurbitaceae</taxon>
        <taxon>Cucurbiteae</taxon>
        <taxon>Cucurbita</taxon>
    </lineage>
</organism>
<reference evidence="3 4" key="1">
    <citation type="journal article" date="2021" name="Hortic Res">
        <title>The domestication of Cucurbita argyrosperma as revealed by the genome of its wild relative.</title>
        <authorList>
            <person name="Barrera-Redondo J."/>
            <person name="Sanchez-de la Vega G."/>
            <person name="Aguirre-Liguori J.A."/>
            <person name="Castellanos-Morales G."/>
            <person name="Gutierrez-Guerrero Y.T."/>
            <person name="Aguirre-Dugua X."/>
            <person name="Aguirre-Planter E."/>
            <person name="Tenaillon M.I."/>
            <person name="Lira-Saade R."/>
            <person name="Eguiarte L.E."/>
        </authorList>
    </citation>
    <scope>NUCLEOTIDE SEQUENCE [LARGE SCALE GENOMIC DNA]</scope>
    <source>
        <strain evidence="3">JBR-2021</strain>
    </source>
</reference>
<evidence type="ECO:0000259" key="2">
    <source>
        <dbReference type="Pfam" id="PF00149"/>
    </source>
</evidence>
<protein>
    <submittedName>
        <fullName evidence="3">Tyrosine-protein phosphatase RLPH2</fullName>
    </submittedName>
</protein>
<dbReference type="GO" id="GO:0016787">
    <property type="term" value="F:hydrolase activity"/>
    <property type="evidence" value="ECO:0007669"/>
    <property type="project" value="InterPro"/>
</dbReference>
<dbReference type="PANTHER" id="PTHR47474">
    <property type="entry name" value="TYROSINE-PROTEIN PHOSPHATASE RLPH2"/>
    <property type="match status" value="1"/>
</dbReference>
<dbReference type="InterPro" id="IPR004843">
    <property type="entry name" value="Calcineurin-like_PHP"/>
</dbReference>
<dbReference type="Pfam" id="PF00149">
    <property type="entry name" value="Metallophos"/>
    <property type="match status" value="1"/>
</dbReference>
<dbReference type="PANTHER" id="PTHR47474:SF1">
    <property type="entry name" value="TYROSINE-PROTEIN PHOSPHATASE RLPH2"/>
    <property type="match status" value="1"/>
</dbReference>
<dbReference type="AlphaFoldDB" id="A0AAV6NDC3"/>
<feature type="non-terminal residue" evidence="3">
    <location>
        <position position="1"/>
    </location>
</feature>
<evidence type="ECO:0000256" key="1">
    <source>
        <dbReference type="SAM" id="MobiDB-lite"/>
    </source>
</evidence>